<evidence type="ECO:0000313" key="4">
    <source>
        <dbReference type="Proteomes" id="UP001150238"/>
    </source>
</evidence>
<keyword evidence="1" id="KW-1133">Transmembrane helix</keyword>
<reference evidence="3" key="2">
    <citation type="journal article" date="2023" name="Proc. Natl. Acad. Sci. U.S.A.">
        <title>A global phylogenomic analysis of the shiitake genus Lentinula.</title>
        <authorList>
            <person name="Sierra-Patev S."/>
            <person name="Min B."/>
            <person name="Naranjo-Ortiz M."/>
            <person name="Looney B."/>
            <person name="Konkel Z."/>
            <person name="Slot J.C."/>
            <person name="Sakamoto Y."/>
            <person name="Steenwyk J.L."/>
            <person name="Rokas A."/>
            <person name="Carro J."/>
            <person name="Camarero S."/>
            <person name="Ferreira P."/>
            <person name="Molpeceres G."/>
            <person name="Ruiz-Duenas F.J."/>
            <person name="Serrano A."/>
            <person name="Henrissat B."/>
            <person name="Drula E."/>
            <person name="Hughes K.W."/>
            <person name="Mata J.L."/>
            <person name="Ishikawa N.K."/>
            <person name="Vargas-Isla R."/>
            <person name="Ushijima S."/>
            <person name="Smith C.A."/>
            <person name="Donoghue J."/>
            <person name="Ahrendt S."/>
            <person name="Andreopoulos W."/>
            <person name="He G."/>
            <person name="LaButti K."/>
            <person name="Lipzen A."/>
            <person name="Ng V."/>
            <person name="Riley R."/>
            <person name="Sandor L."/>
            <person name="Barry K."/>
            <person name="Martinez A.T."/>
            <person name="Xiao Y."/>
            <person name="Gibbons J.G."/>
            <person name="Terashima K."/>
            <person name="Grigoriev I.V."/>
            <person name="Hibbett D."/>
        </authorList>
    </citation>
    <scope>NUCLEOTIDE SEQUENCE</scope>
    <source>
        <strain evidence="3">Sp2 HRB7682 ss15</strain>
    </source>
</reference>
<evidence type="ECO:0000259" key="2">
    <source>
        <dbReference type="Pfam" id="PF24800"/>
    </source>
</evidence>
<proteinExistence type="predicted"/>
<protein>
    <recommendedName>
        <fullName evidence="2">DUF7702 domain-containing protein</fullName>
    </recommendedName>
</protein>
<feature type="domain" description="DUF7702" evidence="2">
    <location>
        <begin position="5"/>
        <end position="49"/>
    </location>
</feature>
<sequence>MPPSLDIRGDITAAQLAFYAPIAIITFFLTVRHTFEKDAGFFFLFFFSIKEDISRVRAEMKKDNLYGRSRESIADLD</sequence>
<dbReference type="Proteomes" id="UP001150238">
    <property type="component" value="Unassembled WGS sequence"/>
</dbReference>
<evidence type="ECO:0000256" key="1">
    <source>
        <dbReference type="SAM" id="Phobius"/>
    </source>
</evidence>
<keyword evidence="1" id="KW-0812">Transmembrane</keyword>
<gene>
    <name evidence="3" type="ORF">C8J55DRAFT_553949</name>
</gene>
<dbReference type="InterPro" id="IPR056119">
    <property type="entry name" value="DUF7702"/>
</dbReference>
<dbReference type="AlphaFoldDB" id="A0A9W9E3Q5"/>
<keyword evidence="1" id="KW-0472">Membrane</keyword>
<dbReference type="Pfam" id="PF24800">
    <property type="entry name" value="DUF7702"/>
    <property type="match status" value="1"/>
</dbReference>
<feature type="transmembrane region" description="Helical" evidence="1">
    <location>
        <begin position="12"/>
        <end position="31"/>
    </location>
</feature>
<accession>A0A9W9E3Q5</accession>
<organism evidence="3 4">
    <name type="scientific">Lentinula lateritia</name>
    <dbReference type="NCBI Taxonomy" id="40482"/>
    <lineage>
        <taxon>Eukaryota</taxon>
        <taxon>Fungi</taxon>
        <taxon>Dikarya</taxon>
        <taxon>Basidiomycota</taxon>
        <taxon>Agaricomycotina</taxon>
        <taxon>Agaricomycetes</taxon>
        <taxon>Agaricomycetidae</taxon>
        <taxon>Agaricales</taxon>
        <taxon>Marasmiineae</taxon>
        <taxon>Omphalotaceae</taxon>
        <taxon>Lentinula</taxon>
    </lineage>
</organism>
<reference evidence="3" key="1">
    <citation type="submission" date="2022-08" db="EMBL/GenBank/DDBJ databases">
        <authorList>
            <consortium name="DOE Joint Genome Institute"/>
            <person name="Min B."/>
            <person name="Riley R."/>
            <person name="Sierra-Patev S."/>
            <person name="Naranjo-Ortiz M."/>
            <person name="Looney B."/>
            <person name="Konkel Z."/>
            <person name="Slot J.C."/>
            <person name="Sakamoto Y."/>
            <person name="Steenwyk J.L."/>
            <person name="Rokas A."/>
            <person name="Carro J."/>
            <person name="Camarero S."/>
            <person name="Ferreira P."/>
            <person name="Molpeceres G."/>
            <person name="Ruiz-Duenas F.J."/>
            <person name="Serrano A."/>
            <person name="Henrissat B."/>
            <person name="Drula E."/>
            <person name="Hughes K.W."/>
            <person name="Mata J.L."/>
            <person name="Ishikawa N.K."/>
            <person name="Vargas-Isla R."/>
            <person name="Ushijima S."/>
            <person name="Smith C.A."/>
            <person name="Ahrendt S."/>
            <person name="Andreopoulos W."/>
            <person name="He G."/>
            <person name="Labutti K."/>
            <person name="Lipzen A."/>
            <person name="Ng V."/>
            <person name="Sandor L."/>
            <person name="Barry K."/>
            <person name="Martinez A.T."/>
            <person name="Xiao Y."/>
            <person name="Gibbons J.G."/>
            <person name="Terashima K."/>
            <person name="Hibbett D.S."/>
            <person name="Grigoriev I.V."/>
        </authorList>
    </citation>
    <scope>NUCLEOTIDE SEQUENCE</scope>
    <source>
        <strain evidence="3">Sp2 HRB7682 ss15</strain>
    </source>
</reference>
<evidence type="ECO:0000313" key="3">
    <source>
        <dbReference type="EMBL" id="KAJ4496223.1"/>
    </source>
</evidence>
<dbReference type="EMBL" id="JANVFS010000001">
    <property type="protein sequence ID" value="KAJ4496223.1"/>
    <property type="molecule type" value="Genomic_DNA"/>
</dbReference>
<name>A0A9W9E3Q5_9AGAR</name>
<comment type="caution">
    <text evidence="3">The sequence shown here is derived from an EMBL/GenBank/DDBJ whole genome shotgun (WGS) entry which is preliminary data.</text>
</comment>